<accession>A0ACD5VA59</accession>
<proteinExistence type="predicted"/>
<reference evidence="1" key="1">
    <citation type="submission" date="2021-05" db="EMBL/GenBank/DDBJ databases">
        <authorList>
            <person name="Scholz U."/>
            <person name="Mascher M."/>
            <person name="Fiebig A."/>
        </authorList>
    </citation>
    <scope>NUCLEOTIDE SEQUENCE [LARGE SCALE GENOMIC DNA]</scope>
</reference>
<sequence>MLPFEAPMSDLPTLSFCCRPVLMVRDSLYWLLTGNLRSNHEFDLARRSLAVIPMLVDATLGTGNHIIWLMPAEGGGLGFLVLAGFCAQLWNGKKDPDGVASWVLGRIIQLDELLPLNPRMLPWIVGFADDNNEVLLCTSIGIVTVQLESLQSKKLSESDGWNYFYPFVVYTAVLHEPQGPMRGSSADAGAPTRPSPFGA</sequence>
<evidence type="ECO:0000313" key="2">
    <source>
        <dbReference type="Proteomes" id="UP001732700"/>
    </source>
</evidence>
<evidence type="ECO:0000313" key="1">
    <source>
        <dbReference type="EnsemblPlants" id="AVESA.00010b.r2.2DG0392070.2.CDS"/>
    </source>
</evidence>
<keyword evidence="2" id="KW-1185">Reference proteome</keyword>
<reference evidence="1" key="2">
    <citation type="submission" date="2025-09" db="UniProtKB">
        <authorList>
            <consortium name="EnsemblPlants"/>
        </authorList>
    </citation>
    <scope>IDENTIFICATION</scope>
</reference>
<protein>
    <submittedName>
        <fullName evidence="1">Uncharacterized protein</fullName>
    </submittedName>
</protein>
<dbReference type="Proteomes" id="UP001732700">
    <property type="component" value="Chromosome 2D"/>
</dbReference>
<organism evidence="1 2">
    <name type="scientific">Avena sativa</name>
    <name type="common">Oat</name>
    <dbReference type="NCBI Taxonomy" id="4498"/>
    <lineage>
        <taxon>Eukaryota</taxon>
        <taxon>Viridiplantae</taxon>
        <taxon>Streptophyta</taxon>
        <taxon>Embryophyta</taxon>
        <taxon>Tracheophyta</taxon>
        <taxon>Spermatophyta</taxon>
        <taxon>Magnoliopsida</taxon>
        <taxon>Liliopsida</taxon>
        <taxon>Poales</taxon>
        <taxon>Poaceae</taxon>
        <taxon>BOP clade</taxon>
        <taxon>Pooideae</taxon>
        <taxon>Poodae</taxon>
        <taxon>Poeae</taxon>
        <taxon>Poeae Chloroplast Group 1 (Aveneae type)</taxon>
        <taxon>Aveninae</taxon>
        <taxon>Avena</taxon>
    </lineage>
</organism>
<dbReference type="EnsemblPlants" id="AVESA.00010b.r2.2DG0392070.2">
    <property type="protein sequence ID" value="AVESA.00010b.r2.2DG0392070.2.CDS"/>
    <property type="gene ID" value="AVESA.00010b.r2.2DG0392070"/>
</dbReference>
<name>A0ACD5VA59_AVESA</name>